<dbReference type="InterPro" id="IPR012336">
    <property type="entry name" value="Thioredoxin-like_fold"/>
</dbReference>
<proteinExistence type="predicted"/>
<dbReference type="Gene3D" id="3.40.30.10">
    <property type="entry name" value="Glutaredoxin"/>
    <property type="match status" value="1"/>
</dbReference>
<dbReference type="Proteomes" id="UP000194857">
    <property type="component" value="Unassembled WGS sequence"/>
</dbReference>
<accession>A0A241XHW8</accession>
<dbReference type="PROSITE" id="PS51352">
    <property type="entry name" value="THIOREDOXIN_2"/>
    <property type="match status" value="1"/>
</dbReference>
<evidence type="ECO:0000313" key="2">
    <source>
        <dbReference type="Proteomes" id="UP000194857"/>
    </source>
</evidence>
<dbReference type="CDD" id="cd02972">
    <property type="entry name" value="DsbA_family"/>
    <property type="match status" value="1"/>
</dbReference>
<dbReference type="Pfam" id="PF13462">
    <property type="entry name" value="Thioredoxin_4"/>
    <property type="match status" value="1"/>
</dbReference>
<dbReference type="EMBL" id="NFFZ01000027">
    <property type="protein sequence ID" value="OTI55634.1"/>
    <property type="molecule type" value="Genomic_DNA"/>
</dbReference>
<dbReference type="SUPFAM" id="SSF52833">
    <property type="entry name" value="Thioredoxin-like"/>
    <property type="match status" value="1"/>
</dbReference>
<gene>
    <name evidence="1" type="ORF">CAZ10_32895</name>
</gene>
<dbReference type="AlphaFoldDB" id="A0A241XHW8"/>
<protein>
    <submittedName>
        <fullName evidence="1">Disulfide bond formation protein DsbA</fullName>
    </submittedName>
</protein>
<comment type="caution">
    <text evidence="1">The sequence shown here is derived from an EMBL/GenBank/DDBJ whole genome shotgun (WGS) entry which is preliminary data.</text>
</comment>
<dbReference type="InterPro" id="IPR036249">
    <property type="entry name" value="Thioredoxin-like_sf"/>
</dbReference>
<name>A0A241XHW8_PSEAI</name>
<dbReference type="InterPro" id="IPR013766">
    <property type="entry name" value="Thioredoxin_domain"/>
</dbReference>
<reference evidence="1 2" key="1">
    <citation type="submission" date="2017-05" db="EMBL/GenBank/DDBJ databases">
        <authorList>
            <person name="Song R."/>
            <person name="Chenine A.L."/>
            <person name="Ruprecht R.M."/>
        </authorList>
    </citation>
    <scope>NUCLEOTIDE SEQUENCE [LARGE SCALE GENOMIC DNA]</scope>
    <source>
        <strain evidence="1 2">S567_C10_BS</strain>
    </source>
</reference>
<sequence length="249" mass="26807">MRAPSLLTHTPRRYLGPMLAGIAVLLVLLAWSLGRSPHTGDPASAEAAASAGPPWRYGRIDARFTLIEYADLECPYCQAYFPVLKRWIDANPDVNWQWHHLPLPMHEPAATQSARLAECAGETGGREAFWNTVAWIYQHTHGSGRGLPPGIQPSGATPELHECLASARPDAVIRAQAEEAALAGITATPMLRVIDNRTGQALLLPGAVEGDALLSAIDLLTSSGDEPAMTETLPEIPEMPADNVSDMPR</sequence>
<organism evidence="1 2">
    <name type="scientific">Pseudomonas aeruginosa</name>
    <dbReference type="NCBI Taxonomy" id="287"/>
    <lineage>
        <taxon>Bacteria</taxon>
        <taxon>Pseudomonadati</taxon>
        <taxon>Pseudomonadota</taxon>
        <taxon>Gammaproteobacteria</taxon>
        <taxon>Pseudomonadales</taxon>
        <taxon>Pseudomonadaceae</taxon>
        <taxon>Pseudomonas</taxon>
    </lineage>
</organism>
<evidence type="ECO:0000313" key="1">
    <source>
        <dbReference type="EMBL" id="OTI55634.1"/>
    </source>
</evidence>
<dbReference type="RefSeq" id="WP_023464515.1">
    <property type="nucleotide sequence ID" value="NZ_CAADLW010000019.1"/>
</dbReference>